<dbReference type="OrthoDB" id="1191002at2"/>
<protein>
    <recommendedName>
        <fullName evidence="3">Lipoprotein</fullName>
    </recommendedName>
</protein>
<dbReference type="Proteomes" id="UP000315540">
    <property type="component" value="Unassembled WGS sequence"/>
</dbReference>
<evidence type="ECO:0000313" key="1">
    <source>
        <dbReference type="EMBL" id="TPN87348.1"/>
    </source>
</evidence>
<sequence>MNTRNLYIGILMFILYSCDNFVLKKESKEEIVKEELQKLNRNEVEQHPLFKNCEHKTEAELETCFQNTITTHLHNHLAKHTFELSQSVNDTIWVPLLITKDAEIILEDFTISNAIKTQIPDLKEIIQQGIKTLPKVAPAHTRSTPVNALYKLPIVIHID</sequence>
<comment type="caution">
    <text evidence="1">The sequence shown here is derived from an EMBL/GenBank/DDBJ whole genome shotgun (WGS) entry which is preliminary data.</text>
</comment>
<dbReference type="PROSITE" id="PS51257">
    <property type="entry name" value="PROKAR_LIPOPROTEIN"/>
    <property type="match status" value="1"/>
</dbReference>
<accession>A0A504JHP2</accession>
<name>A0A504JHP2_9FLAO</name>
<keyword evidence="2" id="KW-1185">Reference proteome</keyword>
<dbReference type="AlphaFoldDB" id="A0A504JHP2"/>
<proteinExistence type="predicted"/>
<dbReference type="RefSeq" id="WP_140591990.1">
    <property type="nucleotide sequence ID" value="NZ_VFWZ01000002.1"/>
</dbReference>
<dbReference type="EMBL" id="VFWZ01000002">
    <property type="protein sequence ID" value="TPN87348.1"/>
    <property type="molecule type" value="Genomic_DNA"/>
</dbReference>
<reference evidence="1 2" key="1">
    <citation type="submission" date="2019-06" db="EMBL/GenBank/DDBJ databases">
        <authorList>
            <person name="Meng X."/>
        </authorList>
    </citation>
    <scope>NUCLEOTIDE SEQUENCE [LARGE SCALE GENOMIC DNA]</scope>
    <source>
        <strain evidence="1 2">M625</strain>
    </source>
</reference>
<gene>
    <name evidence="1" type="ORF">FHK87_07105</name>
</gene>
<organism evidence="1 2">
    <name type="scientific">Aquimarina algicola</name>
    <dbReference type="NCBI Taxonomy" id="2589995"/>
    <lineage>
        <taxon>Bacteria</taxon>
        <taxon>Pseudomonadati</taxon>
        <taxon>Bacteroidota</taxon>
        <taxon>Flavobacteriia</taxon>
        <taxon>Flavobacteriales</taxon>
        <taxon>Flavobacteriaceae</taxon>
        <taxon>Aquimarina</taxon>
    </lineage>
</organism>
<evidence type="ECO:0008006" key="3">
    <source>
        <dbReference type="Google" id="ProtNLM"/>
    </source>
</evidence>
<evidence type="ECO:0000313" key="2">
    <source>
        <dbReference type="Proteomes" id="UP000315540"/>
    </source>
</evidence>